<comment type="caution">
    <text evidence="1">The sequence shown here is derived from an EMBL/GenBank/DDBJ whole genome shotgun (WGS) entry which is preliminary data.</text>
</comment>
<dbReference type="InterPro" id="IPR034122">
    <property type="entry name" value="Retropepsin-like_bacterial"/>
</dbReference>
<dbReference type="Pfam" id="PF13975">
    <property type="entry name" value="gag-asp_proteas"/>
    <property type="match status" value="1"/>
</dbReference>
<organism evidence="1 2">
    <name type="scientific">Ponticaulis profundi</name>
    <dbReference type="NCBI Taxonomy" id="2665222"/>
    <lineage>
        <taxon>Bacteria</taxon>
        <taxon>Pseudomonadati</taxon>
        <taxon>Pseudomonadota</taxon>
        <taxon>Alphaproteobacteria</taxon>
        <taxon>Hyphomonadales</taxon>
        <taxon>Hyphomonadaceae</taxon>
        <taxon>Ponticaulis</taxon>
    </lineage>
</organism>
<dbReference type="GO" id="GO:0006508">
    <property type="term" value="P:proteolysis"/>
    <property type="evidence" value="ECO:0007669"/>
    <property type="project" value="UniProtKB-KW"/>
</dbReference>
<dbReference type="CDD" id="cd05483">
    <property type="entry name" value="retropepsin_like_bacteria"/>
    <property type="match status" value="1"/>
</dbReference>
<keyword evidence="2" id="KW-1185">Reference proteome</keyword>
<dbReference type="Gene3D" id="2.40.70.10">
    <property type="entry name" value="Acid Proteases"/>
    <property type="match status" value="1"/>
</dbReference>
<dbReference type="EMBL" id="JBHSSW010000003">
    <property type="protein sequence ID" value="MFC6196833.1"/>
    <property type="molecule type" value="Genomic_DNA"/>
</dbReference>
<protein>
    <submittedName>
        <fullName evidence="1">TIGR02281 family clan AA aspartic protease</fullName>
        <ecNumber evidence="1">3.4.23.-</ecNumber>
    </submittedName>
</protein>
<dbReference type="GO" id="GO:0008233">
    <property type="term" value="F:peptidase activity"/>
    <property type="evidence" value="ECO:0007669"/>
    <property type="project" value="UniProtKB-KW"/>
</dbReference>
<proteinExistence type="predicted"/>
<dbReference type="SUPFAM" id="SSF50630">
    <property type="entry name" value="Acid proteases"/>
    <property type="match status" value="1"/>
</dbReference>
<keyword evidence="1" id="KW-0645">Protease</keyword>
<gene>
    <name evidence="1" type="ORF">ACFQDM_02015</name>
</gene>
<reference evidence="2" key="1">
    <citation type="journal article" date="2019" name="Int. J. Syst. Evol. Microbiol.">
        <title>The Global Catalogue of Microorganisms (GCM) 10K type strain sequencing project: providing services to taxonomists for standard genome sequencing and annotation.</title>
        <authorList>
            <consortium name="The Broad Institute Genomics Platform"/>
            <consortium name="The Broad Institute Genome Sequencing Center for Infectious Disease"/>
            <person name="Wu L."/>
            <person name="Ma J."/>
        </authorList>
    </citation>
    <scope>NUCLEOTIDE SEQUENCE [LARGE SCALE GENOMIC DNA]</scope>
    <source>
        <strain evidence="2">CGMCC-1.15741</strain>
    </source>
</reference>
<dbReference type="RefSeq" id="WP_377374761.1">
    <property type="nucleotide sequence ID" value="NZ_JBHSSW010000003.1"/>
</dbReference>
<sequence length="173" mass="19186">MNKFLLPIFLIVVAGLGIAIKANESYFESEAEVAEEKKPKSYDKFRPEAPGPKAAVLKKGPDNHFWADAMVNKARVRFMVDTGATSVALTREDALRLGYGNEDLDFQYKVNTAGGETRGAFILLDEIKIGNVSVEKVEALVIESELKQSLLGMSFLGELHSYEVRKSSMIIRE</sequence>
<dbReference type="InterPro" id="IPR011969">
    <property type="entry name" value="Clan_AA_Asp_peptidase_C"/>
</dbReference>
<dbReference type="EC" id="3.4.23.-" evidence="1"/>
<evidence type="ECO:0000313" key="1">
    <source>
        <dbReference type="EMBL" id="MFC6196833.1"/>
    </source>
</evidence>
<dbReference type="NCBIfam" id="TIGR02281">
    <property type="entry name" value="clan_AA_DTGA"/>
    <property type="match status" value="1"/>
</dbReference>
<keyword evidence="1" id="KW-0378">Hydrolase</keyword>
<dbReference type="Proteomes" id="UP001596303">
    <property type="component" value="Unassembled WGS sequence"/>
</dbReference>
<evidence type="ECO:0000313" key="2">
    <source>
        <dbReference type="Proteomes" id="UP001596303"/>
    </source>
</evidence>
<dbReference type="InterPro" id="IPR021109">
    <property type="entry name" value="Peptidase_aspartic_dom_sf"/>
</dbReference>
<accession>A0ABW1S6L3</accession>
<name>A0ABW1S6L3_9PROT</name>